<name>A0A091DS31_FUKDA</name>
<gene>
    <name evidence="1" type="ORF">H920_04667</name>
</gene>
<proteinExistence type="predicted"/>
<evidence type="ECO:0000313" key="2">
    <source>
        <dbReference type="Proteomes" id="UP000028990"/>
    </source>
</evidence>
<dbReference type="AlphaFoldDB" id="A0A091DS31"/>
<protein>
    <submittedName>
        <fullName evidence="1">Uncharacterized protein</fullName>
    </submittedName>
</protein>
<accession>A0A091DS31</accession>
<dbReference type="EMBL" id="KN122047">
    <property type="protein sequence ID" value="KFO33907.1"/>
    <property type="molecule type" value="Genomic_DNA"/>
</dbReference>
<organism evidence="1 2">
    <name type="scientific">Fukomys damarensis</name>
    <name type="common">Damaraland mole rat</name>
    <name type="synonym">Cryptomys damarensis</name>
    <dbReference type="NCBI Taxonomy" id="885580"/>
    <lineage>
        <taxon>Eukaryota</taxon>
        <taxon>Metazoa</taxon>
        <taxon>Chordata</taxon>
        <taxon>Craniata</taxon>
        <taxon>Vertebrata</taxon>
        <taxon>Euteleostomi</taxon>
        <taxon>Mammalia</taxon>
        <taxon>Eutheria</taxon>
        <taxon>Euarchontoglires</taxon>
        <taxon>Glires</taxon>
        <taxon>Rodentia</taxon>
        <taxon>Hystricomorpha</taxon>
        <taxon>Bathyergidae</taxon>
        <taxon>Fukomys</taxon>
    </lineage>
</organism>
<dbReference type="Proteomes" id="UP000028990">
    <property type="component" value="Unassembled WGS sequence"/>
</dbReference>
<evidence type="ECO:0000313" key="1">
    <source>
        <dbReference type="EMBL" id="KFO33907.1"/>
    </source>
</evidence>
<reference evidence="1 2" key="1">
    <citation type="submission" date="2013-11" db="EMBL/GenBank/DDBJ databases">
        <title>The Damaraland mole rat (Fukomys damarensis) genome and evolution of African mole rats.</title>
        <authorList>
            <person name="Gladyshev V.N."/>
            <person name="Fang X."/>
        </authorList>
    </citation>
    <scope>NUCLEOTIDE SEQUENCE [LARGE SCALE GENOMIC DNA]</scope>
    <source>
        <tissue evidence="1">Liver</tissue>
    </source>
</reference>
<sequence>MRCDGPEAPMLTIVDLKSEEATVEVYFLYPSYLDKYRRFGKRALAFTRIVGLLSSMVRRKGDLARDRCCWTPECGLGEGEEQISRWNDTSVCGVCVTEIDTCGRAKDRILGKEDFGNSWKQDIERITHKYIKIRSNDQQNMETVDKE</sequence>
<keyword evidence="2" id="KW-1185">Reference proteome</keyword>